<dbReference type="AlphaFoldDB" id="A0A5R9G5B5"/>
<dbReference type="OrthoDB" id="2675752at2"/>
<dbReference type="Pfam" id="PF01547">
    <property type="entry name" value="SBP_bac_1"/>
    <property type="match status" value="1"/>
</dbReference>
<evidence type="ECO:0000256" key="4">
    <source>
        <dbReference type="ARBA" id="ARBA00022729"/>
    </source>
</evidence>
<dbReference type="PANTHER" id="PTHR43649:SF31">
    <property type="entry name" value="SN-GLYCEROL-3-PHOSPHATE-BINDING PERIPLASMIC PROTEIN UGPB"/>
    <property type="match status" value="1"/>
</dbReference>
<dbReference type="InterPro" id="IPR006059">
    <property type="entry name" value="SBP"/>
</dbReference>
<dbReference type="SUPFAM" id="SSF53850">
    <property type="entry name" value="Periplasmic binding protein-like II"/>
    <property type="match status" value="1"/>
</dbReference>
<evidence type="ECO:0000313" key="7">
    <source>
        <dbReference type="Proteomes" id="UP000309676"/>
    </source>
</evidence>
<dbReference type="PROSITE" id="PS51257">
    <property type="entry name" value="PROKAR_LIPOPROTEIN"/>
    <property type="match status" value="1"/>
</dbReference>
<keyword evidence="3" id="KW-0813">Transport</keyword>
<name>A0A5R9G5B5_9BACL</name>
<gene>
    <name evidence="6" type="ORF">FE782_21425</name>
</gene>
<dbReference type="Proteomes" id="UP000309676">
    <property type="component" value="Unassembled WGS sequence"/>
</dbReference>
<organism evidence="6 7">
    <name type="scientific">Paenibacillus antri</name>
    <dbReference type="NCBI Taxonomy" id="2582848"/>
    <lineage>
        <taxon>Bacteria</taxon>
        <taxon>Bacillati</taxon>
        <taxon>Bacillota</taxon>
        <taxon>Bacilli</taxon>
        <taxon>Bacillales</taxon>
        <taxon>Paenibacillaceae</taxon>
        <taxon>Paenibacillus</taxon>
    </lineage>
</organism>
<evidence type="ECO:0000256" key="5">
    <source>
        <dbReference type="SAM" id="SignalP"/>
    </source>
</evidence>
<proteinExistence type="inferred from homology"/>
<accession>A0A5R9G5B5</accession>
<dbReference type="InterPro" id="IPR050490">
    <property type="entry name" value="Bact_solute-bd_prot1"/>
</dbReference>
<protein>
    <submittedName>
        <fullName evidence="6">Extracellular solute-binding protein</fullName>
    </submittedName>
</protein>
<dbReference type="RefSeq" id="WP_138196383.1">
    <property type="nucleotide sequence ID" value="NZ_VCIW01000016.1"/>
</dbReference>
<reference evidence="6 7" key="1">
    <citation type="submission" date="2019-05" db="EMBL/GenBank/DDBJ databases">
        <authorList>
            <person name="Narsing Rao M.P."/>
            <person name="Li W.J."/>
        </authorList>
    </citation>
    <scope>NUCLEOTIDE SEQUENCE [LARGE SCALE GENOMIC DNA]</scope>
    <source>
        <strain evidence="6 7">SYSU_K30003</strain>
    </source>
</reference>
<comment type="similarity">
    <text evidence="2">Belongs to the bacterial solute-binding protein 1 family.</text>
</comment>
<feature type="chain" id="PRO_5024342787" evidence="5">
    <location>
        <begin position="26"/>
        <end position="466"/>
    </location>
</feature>
<dbReference type="PANTHER" id="PTHR43649">
    <property type="entry name" value="ARABINOSE-BINDING PROTEIN-RELATED"/>
    <property type="match status" value="1"/>
</dbReference>
<keyword evidence="4 5" id="KW-0732">Signal</keyword>
<dbReference type="Gene3D" id="3.40.190.10">
    <property type="entry name" value="Periplasmic binding protein-like II"/>
    <property type="match status" value="1"/>
</dbReference>
<evidence type="ECO:0000256" key="2">
    <source>
        <dbReference type="ARBA" id="ARBA00008520"/>
    </source>
</evidence>
<comment type="caution">
    <text evidence="6">The sequence shown here is derived from an EMBL/GenBank/DDBJ whole genome shotgun (WGS) entry which is preliminary data.</text>
</comment>
<feature type="signal peptide" evidence="5">
    <location>
        <begin position="1"/>
        <end position="25"/>
    </location>
</feature>
<sequence length="466" mass="52021">MSHRSCSRRIGTALALILTLGAALAACSFGGAADEPEEEESATIKVMYWDERAFYQQFGNLFMMQHPNIELEVVSTQGMYSPDTNPIDALRKLIEEEQPDVLLINEYFFDPLFQDGLLYELETLVAQDEGWVEGMLPTALDKLRTLGNGKLYGLAPSFSSKAIFYNKSMFEAYGIAPPTDGMTWDELIAKAELFPTDGEADERVYGLDAFGGAGVGGFLQLGREQGLQFLDVNAKKVTLDTDAWRRVAETALRLSSSKAMYAPDPFNPQMGQTYEDHLRMDLFLTGRLAMKLSYSYYLQELAEGMNRLEEAAELDWDVVTEPIKADAPNETSSFQFNDIFAIHARSTNVDAAWAFVKFIHSDEFTKATSRFPVVSGLPIRTEYIRNEEGKRLEAFYALSPSSERQSIPGIERIPSGFDAAFYPMMEKHWTALTKEETTIDEALAFMETEGQAALDAAFANEGEGTE</sequence>
<evidence type="ECO:0000313" key="6">
    <source>
        <dbReference type="EMBL" id="TLS50229.1"/>
    </source>
</evidence>
<keyword evidence="7" id="KW-1185">Reference proteome</keyword>
<comment type="subcellular location">
    <subcellularLocation>
        <location evidence="1">Cell envelope</location>
    </subcellularLocation>
</comment>
<dbReference type="GO" id="GO:0030313">
    <property type="term" value="C:cell envelope"/>
    <property type="evidence" value="ECO:0007669"/>
    <property type="project" value="UniProtKB-SubCell"/>
</dbReference>
<evidence type="ECO:0000256" key="1">
    <source>
        <dbReference type="ARBA" id="ARBA00004196"/>
    </source>
</evidence>
<evidence type="ECO:0000256" key="3">
    <source>
        <dbReference type="ARBA" id="ARBA00022448"/>
    </source>
</evidence>
<dbReference type="EMBL" id="VCIW01000016">
    <property type="protein sequence ID" value="TLS50229.1"/>
    <property type="molecule type" value="Genomic_DNA"/>
</dbReference>